<accession>A0ABW4PU49</accession>
<evidence type="ECO:0000313" key="4">
    <source>
        <dbReference type="EMBL" id="MFD1834283.1"/>
    </source>
</evidence>
<protein>
    <submittedName>
        <fullName evidence="4">N-acetyltransferase family protein</fullName>
    </submittedName>
</protein>
<dbReference type="PROSITE" id="PS51186">
    <property type="entry name" value="GNAT"/>
    <property type="match status" value="1"/>
</dbReference>
<dbReference type="InterPro" id="IPR016181">
    <property type="entry name" value="Acyl_CoA_acyltransferase"/>
</dbReference>
<feature type="domain" description="N-acetyltransferase" evidence="3">
    <location>
        <begin position="14"/>
        <end position="179"/>
    </location>
</feature>
<dbReference type="SUPFAM" id="SSF55729">
    <property type="entry name" value="Acyl-CoA N-acyltransferases (Nat)"/>
    <property type="match status" value="1"/>
</dbReference>
<dbReference type="InterPro" id="IPR000182">
    <property type="entry name" value="GNAT_dom"/>
</dbReference>
<evidence type="ECO:0000313" key="5">
    <source>
        <dbReference type="Proteomes" id="UP001597280"/>
    </source>
</evidence>
<sequence length="179" mass="19594">MTSTDPGTTAAPRPLIRAARTEDLAGVGGIREHAIRTSTGLWTDELPTPAQLEAWFREHLERGAMLVAVDPALEGPEAVLGYASYGPLVPKNGYRFTAENSVYLRPEAQGRGLGTALLGALLDLCREHGMHSVVALVEAGNTASIRLHERFGFVEAGRLVEAGWKFDRWWDLVHLQLRL</sequence>
<keyword evidence="5" id="KW-1185">Reference proteome</keyword>
<gene>
    <name evidence="4" type="ORF">ACFSDA_04255</name>
</gene>
<evidence type="ECO:0000256" key="2">
    <source>
        <dbReference type="ARBA" id="ARBA00023315"/>
    </source>
</evidence>
<comment type="caution">
    <text evidence="4">The sequence shown here is derived from an EMBL/GenBank/DDBJ whole genome shotgun (WGS) entry which is preliminary data.</text>
</comment>
<evidence type="ECO:0000256" key="1">
    <source>
        <dbReference type="ARBA" id="ARBA00022679"/>
    </source>
</evidence>
<name>A0ABW4PU49_9MICO</name>
<dbReference type="Pfam" id="PF00583">
    <property type="entry name" value="Acetyltransf_1"/>
    <property type="match status" value="1"/>
</dbReference>
<dbReference type="EMBL" id="JBHUFL010000002">
    <property type="protein sequence ID" value="MFD1834283.1"/>
    <property type="molecule type" value="Genomic_DNA"/>
</dbReference>
<dbReference type="RefSeq" id="WP_343903657.1">
    <property type="nucleotide sequence ID" value="NZ_BAAAIS010000002.1"/>
</dbReference>
<keyword evidence="2" id="KW-0012">Acyltransferase</keyword>
<proteinExistence type="predicted"/>
<organism evidence="4 5">
    <name type="scientific">Brachybacterium rhamnosum</name>
    <dbReference type="NCBI Taxonomy" id="173361"/>
    <lineage>
        <taxon>Bacteria</taxon>
        <taxon>Bacillati</taxon>
        <taxon>Actinomycetota</taxon>
        <taxon>Actinomycetes</taxon>
        <taxon>Micrococcales</taxon>
        <taxon>Dermabacteraceae</taxon>
        <taxon>Brachybacterium</taxon>
    </lineage>
</organism>
<dbReference type="Proteomes" id="UP001597280">
    <property type="component" value="Unassembled WGS sequence"/>
</dbReference>
<dbReference type="Gene3D" id="3.40.630.30">
    <property type="match status" value="1"/>
</dbReference>
<dbReference type="PANTHER" id="PTHR43072">
    <property type="entry name" value="N-ACETYLTRANSFERASE"/>
    <property type="match status" value="1"/>
</dbReference>
<reference evidence="5" key="1">
    <citation type="journal article" date="2019" name="Int. J. Syst. Evol. Microbiol.">
        <title>The Global Catalogue of Microorganisms (GCM) 10K type strain sequencing project: providing services to taxonomists for standard genome sequencing and annotation.</title>
        <authorList>
            <consortium name="The Broad Institute Genomics Platform"/>
            <consortium name="The Broad Institute Genome Sequencing Center for Infectious Disease"/>
            <person name="Wu L."/>
            <person name="Ma J."/>
        </authorList>
    </citation>
    <scope>NUCLEOTIDE SEQUENCE [LARGE SCALE GENOMIC DNA]</scope>
    <source>
        <strain evidence="5">JCM 11650</strain>
    </source>
</reference>
<evidence type="ECO:0000259" key="3">
    <source>
        <dbReference type="PROSITE" id="PS51186"/>
    </source>
</evidence>
<keyword evidence="1" id="KW-0808">Transferase</keyword>
<dbReference type="PANTHER" id="PTHR43072:SF23">
    <property type="entry name" value="UPF0039 PROTEIN C11D3.02C"/>
    <property type="match status" value="1"/>
</dbReference>